<dbReference type="Pfam" id="PF01336">
    <property type="entry name" value="tRNA_anti-codon"/>
    <property type="match status" value="1"/>
</dbReference>
<dbReference type="InterPro" id="IPR044136">
    <property type="entry name" value="Lys-tRNA-ligase_II_N"/>
</dbReference>
<dbReference type="SUPFAM" id="SSF50249">
    <property type="entry name" value="Nucleic acid-binding proteins"/>
    <property type="match status" value="1"/>
</dbReference>
<dbReference type="GO" id="GO:0000049">
    <property type="term" value="F:tRNA binding"/>
    <property type="evidence" value="ECO:0007669"/>
    <property type="project" value="TreeGrafter"/>
</dbReference>
<dbReference type="PANTHER" id="PTHR42918:SF15">
    <property type="entry name" value="LYSINE--TRNA LIGASE, CHLOROPLASTIC_MITOCHONDRIAL"/>
    <property type="match status" value="1"/>
</dbReference>
<dbReference type="PRINTS" id="PR00982">
    <property type="entry name" value="TRNASYNTHLYS"/>
</dbReference>
<dbReference type="HAMAP" id="MF_00252">
    <property type="entry name" value="Lys_tRNA_synth_class2"/>
    <property type="match status" value="1"/>
</dbReference>
<dbReference type="AlphaFoldDB" id="A0A2H0W3U1"/>
<proteinExistence type="inferred from homology"/>
<feature type="binding site" evidence="9">
    <location>
        <position position="410"/>
    </location>
    <ligand>
        <name>Mg(2+)</name>
        <dbReference type="ChEBI" id="CHEBI:18420"/>
        <label>1</label>
    </ligand>
</feature>
<evidence type="ECO:0000256" key="4">
    <source>
        <dbReference type="ARBA" id="ARBA00022741"/>
    </source>
</evidence>
<name>A0A2H0W3U1_9BACT</name>
<dbReference type="EC" id="6.1.1.6" evidence="9"/>
<comment type="caution">
    <text evidence="12">The sequence shown here is derived from an EMBL/GenBank/DDBJ whole genome shotgun (WGS) entry which is preliminary data.</text>
</comment>
<comment type="subcellular location">
    <subcellularLocation>
        <location evidence="9">Cytoplasm</location>
    </subcellularLocation>
</comment>
<dbReference type="NCBIfam" id="TIGR00499">
    <property type="entry name" value="lysS_bact"/>
    <property type="match status" value="1"/>
</dbReference>
<protein>
    <recommendedName>
        <fullName evidence="9">Lysine--tRNA ligase</fullName>
        <ecNumber evidence="9">6.1.1.6</ecNumber>
    </recommendedName>
    <alternativeName>
        <fullName evidence="9">Lysyl-tRNA synthetase</fullName>
        <shortName evidence="9">LysRS</shortName>
    </alternativeName>
</protein>
<accession>A0A2H0W3U1</accession>
<dbReference type="GO" id="GO:0006430">
    <property type="term" value="P:lysyl-tRNA aminoacylation"/>
    <property type="evidence" value="ECO:0007669"/>
    <property type="project" value="UniProtKB-UniRule"/>
</dbReference>
<keyword evidence="5 9" id="KW-0067">ATP-binding</keyword>
<keyword evidence="9" id="KW-0963">Cytoplasm</keyword>
<dbReference type="Gene3D" id="3.30.930.10">
    <property type="entry name" value="Bira Bifunctional Protein, Domain 2"/>
    <property type="match status" value="1"/>
</dbReference>
<dbReference type="GO" id="GO:0005524">
    <property type="term" value="F:ATP binding"/>
    <property type="evidence" value="ECO:0007669"/>
    <property type="project" value="UniProtKB-UniRule"/>
</dbReference>
<dbReference type="Proteomes" id="UP000229056">
    <property type="component" value="Unassembled WGS sequence"/>
</dbReference>
<dbReference type="InterPro" id="IPR006195">
    <property type="entry name" value="aa-tRNA-synth_II"/>
</dbReference>
<evidence type="ECO:0000256" key="5">
    <source>
        <dbReference type="ARBA" id="ARBA00022840"/>
    </source>
</evidence>
<dbReference type="NCBIfam" id="NF001756">
    <property type="entry name" value="PRK00484.1"/>
    <property type="match status" value="1"/>
</dbReference>
<dbReference type="GO" id="GO:0004824">
    <property type="term" value="F:lysine-tRNA ligase activity"/>
    <property type="evidence" value="ECO:0007669"/>
    <property type="project" value="UniProtKB-UniRule"/>
</dbReference>
<dbReference type="GO" id="GO:0000287">
    <property type="term" value="F:magnesium ion binding"/>
    <property type="evidence" value="ECO:0007669"/>
    <property type="project" value="UniProtKB-UniRule"/>
</dbReference>
<gene>
    <name evidence="9 12" type="primary">lysS</name>
    <name evidence="12" type="ORF">COT80_04370</name>
</gene>
<organism evidence="12 13">
    <name type="scientific">Candidatus Buchananbacteria bacterium CG10_big_fil_rev_8_21_14_0_10_33_19</name>
    <dbReference type="NCBI Taxonomy" id="1974525"/>
    <lineage>
        <taxon>Bacteria</taxon>
        <taxon>Candidatus Buchananiibacteriota</taxon>
    </lineage>
</organism>
<evidence type="ECO:0000256" key="9">
    <source>
        <dbReference type="HAMAP-Rule" id="MF_00252"/>
    </source>
</evidence>
<dbReference type="InterPro" id="IPR004365">
    <property type="entry name" value="NA-bd_OB_tRNA"/>
</dbReference>
<feature type="domain" description="Aminoacyl-transfer RNA synthetases class-II family profile" evidence="11">
    <location>
        <begin position="166"/>
        <end position="491"/>
    </location>
</feature>
<evidence type="ECO:0000256" key="7">
    <source>
        <dbReference type="ARBA" id="ARBA00023146"/>
    </source>
</evidence>
<comment type="subunit">
    <text evidence="9">Homodimer.</text>
</comment>
<dbReference type="Pfam" id="PF00152">
    <property type="entry name" value="tRNA-synt_2"/>
    <property type="match status" value="1"/>
</dbReference>
<evidence type="ECO:0000256" key="8">
    <source>
        <dbReference type="ARBA" id="ARBA00048573"/>
    </source>
</evidence>
<dbReference type="CDD" id="cd04322">
    <property type="entry name" value="LysRS_N"/>
    <property type="match status" value="1"/>
</dbReference>
<dbReference type="InterPro" id="IPR004364">
    <property type="entry name" value="Aa-tRNA-synt_II"/>
</dbReference>
<dbReference type="PROSITE" id="PS50862">
    <property type="entry name" value="AA_TRNA_LIGASE_II"/>
    <property type="match status" value="1"/>
</dbReference>
<evidence type="ECO:0000256" key="1">
    <source>
        <dbReference type="ARBA" id="ARBA00008226"/>
    </source>
</evidence>
<dbReference type="GO" id="GO:0005829">
    <property type="term" value="C:cytosol"/>
    <property type="evidence" value="ECO:0007669"/>
    <property type="project" value="TreeGrafter"/>
</dbReference>
<dbReference type="InterPro" id="IPR002313">
    <property type="entry name" value="Lys-tRNA-ligase_II"/>
</dbReference>
<evidence type="ECO:0000313" key="13">
    <source>
        <dbReference type="Proteomes" id="UP000229056"/>
    </source>
</evidence>
<dbReference type="Gene3D" id="2.40.50.140">
    <property type="entry name" value="Nucleic acid-binding proteins"/>
    <property type="match status" value="1"/>
</dbReference>
<reference evidence="13" key="1">
    <citation type="submission" date="2017-09" db="EMBL/GenBank/DDBJ databases">
        <title>Depth-based differentiation of microbial function through sediment-hosted aquifers and enrichment of novel symbionts in the deep terrestrial subsurface.</title>
        <authorList>
            <person name="Probst A.J."/>
            <person name="Ladd B."/>
            <person name="Jarett J.K."/>
            <person name="Geller-Mcgrath D.E."/>
            <person name="Sieber C.M.K."/>
            <person name="Emerson J.B."/>
            <person name="Anantharaman K."/>
            <person name="Thomas B.C."/>
            <person name="Malmstrom R."/>
            <person name="Stieglmeier M."/>
            <person name="Klingl A."/>
            <person name="Woyke T."/>
            <person name="Ryan C.M."/>
            <person name="Banfield J.F."/>
        </authorList>
    </citation>
    <scope>NUCLEOTIDE SEQUENCE [LARGE SCALE GENOMIC DNA]</scope>
</reference>
<evidence type="ECO:0000256" key="10">
    <source>
        <dbReference type="RuleBase" id="RU000336"/>
    </source>
</evidence>
<dbReference type="SUPFAM" id="SSF55681">
    <property type="entry name" value="Class II aaRS and biotin synthetases"/>
    <property type="match status" value="1"/>
</dbReference>
<evidence type="ECO:0000256" key="2">
    <source>
        <dbReference type="ARBA" id="ARBA00022598"/>
    </source>
</evidence>
<dbReference type="InterPro" id="IPR018149">
    <property type="entry name" value="Lys-tRNA-synth_II_C"/>
</dbReference>
<dbReference type="InterPro" id="IPR012340">
    <property type="entry name" value="NA-bd_OB-fold"/>
</dbReference>
<evidence type="ECO:0000313" key="12">
    <source>
        <dbReference type="EMBL" id="PIS05974.1"/>
    </source>
</evidence>
<dbReference type="FunFam" id="2.40.50.140:FF:000024">
    <property type="entry name" value="Lysine--tRNA ligase"/>
    <property type="match status" value="1"/>
</dbReference>
<evidence type="ECO:0000259" key="11">
    <source>
        <dbReference type="PROSITE" id="PS50862"/>
    </source>
</evidence>
<keyword evidence="7 9" id="KW-0030">Aminoacyl-tRNA synthetase</keyword>
<keyword evidence="4 9" id="KW-0547">Nucleotide-binding</keyword>
<evidence type="ECO:0000256" key="3">
    <source>
        <dbReference type="ARBA" id="ARBA00022723"/>
    </source>
</evidence>
<keyword evidence="2 9" id="KW-0436">Ligase</keyword>
<keyword evidence="3 9" id="KW-0479">Metal-binding</keyword>
<keyword evidence="9 10" id="KW-0460">Magnesium</keyword>
<comment type="caution">
    <text evidence="9">Lacks conserved residue(s) required for the propagation of feature annotation.</text>
</comment>
<comment type="similarity">
    <text evidence="1 9">Belongs to the class-II aminoacyl-tRNA synthetase family.</text>
</comment>
<dbReference type="PANTHER" id="PTHR42918">
    <property type="entry name" value="LYSYL-TRNA SYNTHETASE"/>
    <property type="match status" value="1"/>
</dbReference>
<comment type="catalytic activity">
    <reaction evidence="8 9 10">
        <text>tRNA(Lys) + L-lysine + ATP = L-lysyl-tRNA(Lys) + AMP + diphosphate</text>
        <dbReference type="Rhea" id="RHEA:20792"/>
        <dbReference type="Rhea" id="RHEA-COMP:9696"/>
        <dbReference type="Rhea" id="RHEA-COMP:9697"/>
        <dbReference type="ChEBI" id="CHEBI:30616"/>
        <dbReference type="ChEBI" id="CHEBI:32551"/>
        <dbReference type="ChEBI" id="CHEBI:33019"/>
        <dbReference type="ChEBI" id="CHEBI:78442"/>
        <dbReference type="ChEBI" id="CHEBI:78529"/>
        <dbReference type="ChEBI" id="CHEBI:456215"/>
        <dbReference type="EC" id="6.1.1.6"/>
    </reaction>
</comment>
<feature type="binding site" evidence="9">
    <location>
        <position position="410"/>
    </location>
    <ligand>
        <name>Mg(2+)</name>
        <dbReference type="ChEBI" id="CHEBI:18420"/>
        <label>2</label>
    </ligand>
</feature>
<keyword evidence="6 9" id="KW-0648">Protein biosynthesis</keyword>
<evidence type="ECO:0000256" key="6">
    <source>
        <dbReference type="ARBA" id="ARBA00022917"/>
    </source>
</evidence>
<dbReference type="EMBL" id="PEZY01000012">
    <property type="protein sequence ID" value="PIS05974.1"/>
    <property type="molecule type" value="Genomic_DNA"/>
</dbReference>
<sequence>MAENNLQDERQVRLKKLEKIKEEGIIPYPEKFTKTHFLLESKSLKEGTEVSVAGRIMTKREMGKIAFCHLQDWSGKMQIVFKLNEIGRDNFKFLEKKVDMGDFLGIKGKIFTTQKGEISVLADEYTFLGKALRPLPEKFHGVKDQDTIYRQRYLDLLMNEDSKKTFKFRSNFIKNLREFYYLEGFDEVETPTFLHQATGATATPYKTHNNALDIDIYLRISHELPLKELIIGGMEKVFELGKAFRNEGVDPSHLPEHTHLEHYCAYWNFEDNIIFTEKMIDYLFDKLDIDRKMELIGRDEKTHQVDFSTPFKRVNFIELIKTDTGLDITKYTDNKKLLTDIKKAEIEFDGMNDMSLAGLVDNLYKKVSRPKIINPTILYHYPKYLQPLARVNDQDENIVDQFQLVVNGWEIIKAYSELVDPIDQKERFNDQLKAKAAGEEEVMESDDEFITALEHGAPPISGWGMGIDRVVALLTGHTNLRDVVLFPLLRPTEHENTKTQKTKLNK</sequence>
<comment type="cofactor">
    <cofactor evidence="9 10">
        <name>Mg(2+)</name>
        <dbReference type="ChEBI" id="CHEBI:18420"/>
    </cofactor>
    <text evidence="9 10">Binds 3 Mg(2+) ions per subunit.</text>
</comment>
<dbReference type="InterPro" id="IPR045864">
    <property type="entry name" value="aa-tRNA-synth_II/BPL/LPL"/>
</dbReference>